<evidence type="ECO:0000313" key="3">
    <source>
        <dbReference type="Proteomes" id="UP001595533"/>
    </source>
</evidence>
<keyword evidence="1" id="KW-1133">Transmembrane helix</keyword>
<feature type="transmembrane region" description="Helical" evidence="1">
    <location>
        <begin position="6"/>
        <end position="25"/>
    </location>
</feature>
<evidence type="ECO:0000313" key="2">
    <source>
        <dbReference type="EMBL" id="MFC3195830.1"/>
    </source>
</evidence>
<keyword evidence="1" id="KW-0812">Transmembrane</keyword>
<organism evidence="2 3">
    <name type="scientific">Marinicella sediminis</name>
    <dbReference type="NCBI Taxonomy" id="1792834"/>
    <lineage>
        <taxon>Bacteria</taxon>
        <taxon>Pseudomonadati</taxon>
        <taxon>Pseudomonadota</taxon>
        <taxon>Gammaproteobacteria</taxon>
        <taxon>Lysobacterales</taxon>
        <taxon>Marinicellaceae</taxon>
        <taxon>Marinicella</taxon>
    </lineage>
</organism>
<sequence>MSQPVLITAIVVVFMILFPLFWWVITRLLKKASGMNQEVNITSLGKLIIKHGLGSGRINGINHNHCLTLSQYEGGYVFSTAAIMGGGQLIVRHDELVSVVSKKSCWFFNKVIIKTTFGSKITIYGRLTKAFADSAIQS</sequence>
<name>A0ABV7JCH6_9GAMM</name>
<keyword evidence="3" id="KW-1185">Reference proteome</keyword>
<comment type="caution">
    <text evidence="2">The sequence shown here is derived from an EMBL/GenBank/DDBJ whole genome shotgun (WGS) entry which is preliminary data.</text>
</comment>
<gene>
    <name evidence="2" type="ORF">ACFODZ_16365</name>
</gene>
<protein>
    <submittedName>
        <fullName evidence="2">Uncharacterized protein</fullName>
    </submittedName>
</protein>
<keyword evidence="1" id="KW-0472">Membrane</keyword>
<dbReference type="Proteomes" id="UP001595533">
    <property type="component" value="Unassembled WGS sequence"/>
</dbReference>
<dbReference type="RefSeq" id="WP_077412925.1">
    <property type="nucleotide sequence ID" value="NZ_JBHRTS010000010.1"/>
</dbReference>
<reference evidence="3" key="1">
    <citation type="journal article" date="2019" name="Int. J. Syst. Evol. Microbiol.">
        <title>The Global Catalogue of Microorganisms (GCM) 10K type strain sequencing project: providing services to taxonomists for standard genome sequencing and annotation.</title>
        <authorList>
            <consortium name="The Broad Institute Genomics Platform"/>
            <consortium name="The Broad Institute Genome Sequencing Center for Infectious Disease"/>
            <person name="Wu L."/>
            <person name="Ma J."/>
        </authorList>
    </citation>
    <scope>NUCLEOTIDE SEQUENCE [LARGE SCALE GENOMIC DNA]</scope>
    <source>
        <strain evidence="3">KCTC 42953</strain>
    </source>
</reference>
<evidence type="ECO:0000256" key="1">
    <source>
        <dbReference type="SAM" id="Phobius"/>
    </source>
</evidence>
<accession>A0ABV7JCH6</accession>
<proteinExistence type="predicted"/>
<dbReference type="EMBL" id="JBHRTS010000010">
    <property type="protein sequence ID" value="MFC3195830.1"/>
    <property type="molecule type" value="Genomic_DNA"/>
</dbReference>